<evidence type="ECO:0000256" key="1">
    <source>
        <dbReference type="SAM" id="MobiDB-lite"/>
    </source>
</evidence>
<evidence type="ECO:0000313" key="3">
    <source>
        <dbReference type="Proteomes" id="UP001360560"/>
    </source>
</evidence>
<dbReference type="RefSeq" id="XP_064853842.1">
    <property type="nucleotide sequence ID" value="XM_064997770.1"/>
</dbReference>
<name>A0AAV5QQM8_9ASCO</name>
<keyword evidence="3" id="KW-1185">Reference proteome</keyword>
<proteinExistence type="predicted"/>
<dbReference type="AlphaFoldDB" id="A0AAV5QQM8"/>
<protein>
    <recommendedName>
        <fullName evidence="4">UspA domain-containing protein</fullName>
    </recommendedName>
</protein>
<evidence type="ECO:0008006" key="4">
    <source>
        <dbReference type="Google" id="ProtNLM"/>
    </source>
</evidence>
<dbReference type="EMBL" id="BTFZ01000011">
    <property type="protein sequence ID" value="GMM36846.1"/>
    <property type="molecule type" value="Genomic_DNA"/>
</dbReference>
<feature type="compositionally biased region" description="Basic and acidic residues" evidence="1">
    <location>
        <begin position="498"/>
        <end position="509"/>
    </location>
</feature>
<feature type="compositionally biased region" description="Low complexity" evidence="1">
    <location>
        <begin position="307"/>
        <end position="345"/>
    </location>
</feature>
<feature type="region of interest" description="Disordered" evidence="1">
    <location>
        <begin position="363"/>
        <end position="443"/>
    </location>
</feature>
<organism evidence="2 3">
    <name type="scientific">Saccharomycopsis crataegensis</name>
    <dbReference type="NCBI Taxonomy" id="43959"/>
    <lineage>
        <taxon>Eukaryota</taxon>
        <taxon>Fungi</taxon>
        <taxon>Dikarya</taxon>
        <taxon>Ascomycota</taxon>
        <taxon>Saccharomycotina</taxon>
        <taxon>Saccharomycetes</taxon>
        <taxon>Saccharomycopsidaceae</taxon>
        <taxon>Saccharomycopsis</taxon>
    </lineage>
</organism>
<evidence type="ECO:0000313" key="2">
    <source>
        <dbReference type="EMBL" id="GMM36846.1"/>
    </source>
</evidence>
<feature type="compositionally biased region" description="Low complexity" evidence="1">
    <location>
        <begin position="370"/>
        <end position="380"/>
    </location>
</feature>
<dbReference type="Proteomes" id="UP001360560">
    <property type="component" value="Unassembled WGS sequence"/>
</dbReference>
<accession>A0AAV5QQM8</accession>
<gene>
    <name evidence="2" type="ORF">DASC09_041710</name>
</gene>
<reference evidence="2 3" key="1">
    <citation type="journal article" date="2023" name="Elife">
        <title>Identification of key yeast species and microbe-microbe interactions impacting larval growth of Drosophila in the wild.</title>
        <authorList>
            <person name="Mure A."/>
            <person name="Sugiura Y."/>
            <person name="Maeda R."/>
            <person name="Honda K."/>
            <person name="Sakurai N."/>
            <person name="Takahashi Y."/>
            <person name="Watada M."/>
            <person name="Katoh T."/>
            <person name="Gotoh A."/>
            <person name="Gotoh Y."/>
            <person name="Taniguchi I."/>
            <person name="Nakamura K."/>
            <person name="Hayashi T."/>
            <person name="Katayama T."/>
            <person name="Uemura T."/>
            <person name="Hattori Y."/>
        </authorList>
    </citation>
    <scope>NUCLEOTIDE SEQUENCE [LARGE SCALE GENOMIC DNA]</scope>
    <source>
        <strain evidence="2 3">SC-9</strain>
    </source>
</reference>
<dbReference type="GeneID" id="90074821"/>
<comment type="caution">
    <text evidence="2">The sequence shown here is derived from an EMBL/GenBank/DDBJ whole genome shotgun (WGS) entry which is preliminary data.</text>
</comment>
<feature type="region of interest" description="Disordered" evidence="1">
    <location>
        <begin position="306"/>
        <end position="347"/>
    </location>
</feature>
<feature type="region of interest" description="Disordered" evidence="1">
    <location>
        <begin position="487"/>
        <end position="509"/>
    </location>
</feature>
<sequence>MAKVLSAAPVVPLHSILKDDNERPSSSSRKKSLHSNDRVIQALSFETAGIAPVTEKYRNFINNSRQRDIDSYHRMSNPYYMSPSFNKPFLNYDFKTPGFLRLASSNTILVLLKIRTPVHHRLHRPHHHQQYDDDHDGPPIDELGLQMLAYALKSLTRDHDLVHVLSIIQRHDIAFRDQGYYVTETEVTKYKHLFDTEVIPLVKSKVLSQFQTIGEESKQFNLSMNLVFDPNVLLTIESTIIEYTPNIVIFSHHEDSELDHSARKSRKSKFLSLLSGGGSPVTSYCINKLSLPVIVFTNNAIEHHRFSTSTDESSRSSASRSIASSYPSTSLSSPTESTGTPSSASQSIAPDYYSNLLKSTPVSVERQTLRSSSTSRSSSKARSDRLGSRSPSLLRHSRPKSPAPSSYKNPDSADRLSLLSPTRSNKRSVSPAPTDFPGVNLSPMRSLDARLSLSPFRSNDSSEKSSFKNTLVPYRSADAALLVDNANKSKTGGGRLRGVKEESEEGMIREKLKKSFPSFSRLKKWKQ</sequence>